<keyword evidence="6" id="KW-0406">Ion transport</keyword>
<keyword evidence="3" id="KW-0813">Transport</keyword>
<dbReference type="PANTHER" id="PTHR11562:SF17">
    <property type="entry name" value="RE54080P-RELATED"/>
    <property type="match status" value="1"/>
</dbReference>
<evidence type="ECO:0000256" key="2">
    <source>
        <dbReference type="ARBA" id="ARBA00008873"/>
    </source>
</evidence>
<comment type="subcellular location">
    <subcellularLocation>
        <location evidence="1">Membrane</location>
        <topology evidence="1">Multi-pass membrane protein</topology>
    </subcellularLocation>
</comment>
<keyword evidence="4 8" id="KW-0812">Transmembrane</keyword>
<dbReference type="InterPro" id="IPR027470">
    <property type="entry name" value="Cation_efflux_CTD"/>
</dbReference>
<reference evidence="11 12" key="1">
    <citation type="journal article" date="2019" name="ISME J.">
        <title>Insights into ecological role of a new deltaproteobacterial order Candidatus Acidulodesulfobacterales by metagenomics and metatranscriptomics.</title>
        <authorList>
            <person name="Tan S."/>
            <person name="Liu J."/>
            <person name="Fang Y."/>
            <person name="Hedlund B.P."/>
            <person name="Lian Z.H."/>
            <person name="Huang L.Y."/>
            <person name="Li J.T."/>
            <person name="Huang L.N."/>
            <person name="Li W.J."/>
            <person name="Jiang H.C."/>
            <person name="Dong H.L."/>
            <person name="Shu W.S."/>
        </authorList>
    </citation>
    <scope>NUCLEOTIDE SEQUENCE [LARGE SCALE GENOMIC DNA]</scope>
    <source>
        <strain evidence="11">AP2</strain>
    </source>
</reference>
<organism evidence="11 12">
    <name type="scientific">Acididesulfobacter guangdongensis</name>
    <dbReference type="NCBI Taxonomy" id="2597225"/>
    <lineage>
        <taxon>Bacteria</taxon>
        <taxon>Deltaproteobacteria</taxon>
        <taxon>Candidatus Acidulodesulfobacterales</taxon>
        <taxon>Candidatus Acididesulfobacter</taxon>
    </lineage>
</organism>
<evidence type="ECO:0000313" key="12">
    <source>
        <dbReference type="Proteomes" id="UP000316562"/>
    </source>
</evidence>
<dbReference type="GO" id="GO:0005385">
    <property type="term" value="F:zinc ion transmembrane transporter activity"/>
    <property type="evidence" value="ECO:0007669"/>
    <property type="project" value="TreeGrafter"/>
</dbReference>
<dbReference type="AlphaFoldDB" id="A0A519BJ46"/>
<dbReference type="SUPFAM" id="SSF160240">
    <property type="entry name" value="Cation efflux protein cytoplasmic domain-like"/>
    <property type="match status" value="1"/>
</dbReference>
<dbReference type="InterPro" id="IPR002524">
    <property type="entry name" value="Cation_efflux"/>
</dbReference>
<sequence>MKPFLYIVYDILFMDEHNHIRHEKNLKLAFILTLCVLATEFFGAIISKSMALYADSGHIFVDASSLLLAWIAQSQIKKEPTAKNTYGFHRLGILTALLNAALLLIISIVLMYESYLRLIHPEIVNSKLMILFASISFIINIIIGFKIYKDTHQNLNIKSSFFHIIGDSIISFSIIIAGILTYLTRLYYFDTTIGLFVAPIIAIGAFSVINETINILLEAVPKEIDYIKVQEEILKVECVKNVHDLHIWSLSKSFILLSSHVLIDDKIKDSADLCCIINNIQYMLSKKFKINHTVIQPELTMCKKNNGYCVAHQI</sequence>
<dbReference type="EMBL" id="SGBC01000001">
    <property type="protein sequence ID" value="RZD17290.1"/>
    <property type="molecule type" value="Genomic_DNA"/>
</dbReference>
<evidence type="ECO:0000256" key="3">
    <source>
        <dbReference type="ARBA" id="ARBA00022448"/>
    </source>
</evidence>
<gene>
    <name evidence="11" type="ORF">EVJ46_03415</name>
</gene>
<evidence type="ECO:0000256" key="4">
    <source>
        <dbReference type="ARBA" id="ARBA00022692"/>
    </source>
</evidence>
<dbReference type="InterPro" id="IPR036837">
    <property type="entry name" value="Cation_efflux_CTD_sf"/>
</dbReference>
<evidence type="ECO:0000256" key="1">
    <source>
        <dbReference type="ARBA" id="ARBA00004141"/>
    </source>
</evidence>
<keyword evidence="5 8" id="KW-1133">Transmembrane helix</keyword>
<name>A0A519BJ46_ACIG2</name>
<dbReference type="Pfam" id="PF16916">
    <property type="entry name" value="ZT_dimer"/>
    <property type="match status" value="1"/>
</dbReference>
<feature type="transmembrane region" description="Helical" evidence="8">
    <location>
        <begin position="160"/>
        <end position="180"/>
    </location>
</feature>
<comment type="similarity">
    <text evidence="2">Belongs to the cation diffusion facilitator (CDF) transporter (TC 2.A.4) family. SLC30A subfamily.</text>
</comment>
<dbReference type="Proteomes" id="UP000316562">
    <property type="component" value="Unassembled WGS sequence"/>
</dbReference>
<evidence type="ECO:0000313" key="11">
    <source>
        <dbReference type="EMBL" id="RZD17290.1"/>
    </source>
</evidence>
<evidence type="ECO:0000259" key="10">
    <source>
        <dbReference type="Pfam" id="PF16916"/>
    </source>
</evidence>
<keyword evidence="7 8" id="KW-0472">Membrane</keyword>
<dbReference type="InterPro" id="IPR027469">
    <property type="entry name" value="Cation_efflux_TMD_sf"/>
</dbReference>
<evidence type="ECO:0000256" key="7">
    <source>
        <dbReference type="ARBA" id="ARBA00023136"/>
    </source>
</evidence>
<evidence type="ECO:0000256" key="6">
    <source>
        <dbReference type="ARBA" id="ARBA00023065"/>
    </source>
</evidence>
<comment type="caution">
    <text evidence="11">The sequence shown here is derived from an EMBL/GenBank/DDBJ whole genome shotgun (WGS) entry which is preliminary data.</text>
</comment>
<evidence type="ECO:0000259" key="9">
    <source>
        <dbReference type="Pfam" id="PF01545"/>
    </source>
</evidence>
<feature type="transmembrane region" description="Helical" evidence="8">
    <location>
        <begin position="128"/>
        <end position="148"/>
    </location>
</feature>
<dbReference type="Pfam" id="PF01545">
    <property type="entry name" value="Cation_efflux"/>
    <property type="match status" value="1"/>
</dbReference>
<dbReference type="InterPro" id="IPR050681">
    <property type="entry name" value="CDF/SLC30A"/>
</dbReference>
<feature type="transmembrane region" description="Helical" evidence="8">
    <location>
        <begin position="52"/>
        <end position="71"/>
    </location>
</feature>
<dbReference type="PANTHER" id="PTHR11562">
    <property type="entry name" value="CATION EFFLUX PROTEIN/ ZINC TRANSPORTER"/>
    <property type="match status" value="1"/>
</dbReference>
<feature type="domain" description="Cation efflux protein transmembrane" evidence="9">
    <location>
        <begin position="26"/>
        <end position="217"/>
    </location>
</feature>
<feature type="transmembrane region" description="Helical" evidence="8">
    <location>
        <begin position="91"/>
        <end position="112"/>
    </location>
</feature>
<accession>A0A519BJ46</accession>
<evidence type="ECO:0000256" key="5">
    <source>
        <dbReference type="ARBA" id="ARBA00022989"/>
    </source>
</evidence>
<evidence type="ECO:0000256" key="8">
    <source>
        <dbReference type="SAM" id="Phobius"/>
    </source>
</evidence>
<dbReference type="SUPFAM" id="SSF161111">
    <property type="entry name" value="Cation efflux protein transmembrane domain-like"/>
    <property type="match status" value="1"/>
</dbReference>
<proteinExistence type="inferred from homology"/>
<feature type="transmembrane region" description="Helical" evidence="8">
    <location>
        <begin position="186"/>
        <end position="209"/>
    </location>
</feature>
<feature type="transmembrane region" description="Helical" evidence="8">
    <location>
        <begin position="28"/>
        <end position="46"/>
    </location>
</feature>
<dbReference type="Gene3D" id="1.20.1510.10">
    <property type="entry name" value="Cation efflux protein transmembrane domain"/>
    <property type="match status" value="1"/>
</dbReference>
<protein>
    <submittedName>
        <fullName evidence="11">Cation transporter</fullName>
    </submittedName>
</protein>
<feature type="domain" description="Cation efflux protein cytoplasmic" evidence="10">
    <location>
        <begin position="221"/>
        <end position="298"/>
    </location>
</feature>
<dbReference type="InterPro" id="IPR058533">
    <property type="entry name" value="Cation_efflux_TM"/>
</dbReference>
<dbReference type="GO" id="GO:0005886">
    <property type="term" value="C:plasma membrane"/>
    <property type="evidence" value="ECO:0007669"/>
    <property type="project" value="TreeGrafter"/>
</dbReference>
<dbReference type="NCBIfam" id="TIGR01297">
    <property type="entry name" value="CDF"/>
    <property type="match status" value="1"/>
</dbReference>